<keyword evidence="8" id="KW-0378">Hydrolase</keyword>
<dbReference type="InterPro" id="IPR047187">
    <property type="entry name" value="SF1_C_Upf1"/>
</dbReference>
<sequence length="2132" mass="234715">MSVDGDDFHSTVGEALGILIEGLSPFVEQVFSGVLPSGSEWVDILRKKDSATGRRTDKYRSRDLSLMLRAMTERLGDLGYPFSGRLSRQAQACASELREVRNRWAHNEAFTAQEAYRAIDSAELLLRSIGRNSEADRIALLKPPPTVPAAGTRSLPPSEVAPRSQSASPGAGGGPRIEIHAVPDLSYAMAHCRIPVIDHITVENTGADVRGAKVEVDVVSADGSHGGPREVFVDLSAEKPTILRTVDLQLDPASMLSVEDQRPGAIRVVLRTAAGERLAEATQEVNILAANQWKATPLQLAMEMLAAHVQPNSPAIAELMTDVSDRLHALTGNSAIDGYQSENPERVDAIAEAVFDAMRARDIRYAEPPASWGTDGQKVRTPADVLEGRLGTCLDTTLTMAAALEQAGINSTIWVLNGHAFLGYWRTDSALSMVSSTEVLDVVNQVDLGNIRLVETTMVTQADNGPTFADATTAPRVRHLSGDLSNILGVTDVRQARQAQIHPLPSRTVDADGTVVVTHYRPGAGPTIAPYVAGEKERREATVEDVPPRITQWKNALLDLSLRNKLINYTERAGYRIEVPGPALARLEDAVNASTPISLLASDAVKSVDAARGIRYGRDLPESERELLLAEKRLAYIDITEASYKGKLRYLAYKAKTIVEETGANNLYLAFGMLNWRFNDRDLRSPLVLVPVTLSTTNRGERYVITIDEAGISTPNYCLIEKLRMAFGLEIPELANPVEDESGIDLEEAFNGVRRAVARAELPFRVEDSVHLSILHFAKFPLWKDLDESWRELSQNSLVKHLIETPVEPYVDPVSEPPQVDLDELGSSVPVPADSSQLTAVAEAVAGRTFVLEGPPGTGKSQTITNLLAHAMASGRRVLFVAEKRAALDVVKKRLEEVGLGALSLDLHDKSARPAAVRAQIKAALDLRISHDAELLKTSTHAAESSRRTLARYAERLHEPNAANKSLYTARSSELATDPDVPTLDVPRDLVANGPQETLDKIAAVLRTLPEKADLARPSASHPWGFIDDLPADGLDPRAIHEAAVEFDQALQQIARTPVDFDSVARTVDPVDLDIWATLAPMPRYPLEALDQLHRAGWTRDTNGIAALLQELAQSQPEWKATAGPTAMDLDIPAIHHDAQAADESGFFGRKKRRRAVLARLTEVLTVDPASIKLKTLSRLTADMAESFAAVEDLRSRVTALPVRLVDEPVNPFIPEQVERLDTRLGQLKWLVQTLCTDPDQEPVRVMRRYYASSEAGVGAGELRRLTTAWRHLEKVTAVPLERQHAWAGEDSFITRWCATRSARRVESSASIERWVDLLEHLEPLRAAGMGQARRALLTGEVSAEDASLAFDRGIAVASIDERLEASALMDFDLNAHTKTIQRFVKSTKAVRDELRRAIPAKLLNERRFDANTSSGQIGALRRQLDRRRGGMGVRALIENFGELITQILPCTLMSPDSVARFFPAKSGYFDIVVFDEASQIRVADAVGAMGRAKSVVVVGDSKQMPPTSFAEVSVTVDEDEDHSPDVVIDEESILSECVQARVPRQWLSWHYRSQDEALIAFSNYHYYDGRLASFPAPLPAKGSPGAGYGLSLVRVDGHFERSRRGKTLRTNRVEAERIVEDILYRFSASPDRAPSLGVITFNAQQRDLIENLLRDAGDDRVLRALDEPDGLFVKNLENVQGDERDTILFSVAFSANDKGVVPLNFGPLSRPGGERRLNVAVTRARREVVLYASFDPSDLRAEETSQVGTKHLKAYLEMAAQGVDTVTEGGRRQPVIDRHRDDIANALREAGLPVSTDVGLSDFRVDIVISDPEQPDQPLVAVLLDGTEWFGRRTVADRDGLPVDVLERLMKWPAVERVWLPEWLDHRTETINRLRDAVDEAKRELARREVVPDPESEQLVSPPTQVLKTDTSTAAVVADGKRRQYAALKSAPAASVSTQQREPKRHPMIQPFREFVPRRAGDVETLDRSREGWASTRIKAVIAEVIDAEGPIHQDRLARLVAKAFGLSRVNDDRRRSIQRLVPAEYRRKTGEKFYWPKDIDPAAWRVVRQPEGGASRPLEEISLIEIGNAMLVVAEQSGGIGSDELLREALNLLGGKRITQSIRSRLDAALSKAVERGLLRESESGLIHRA</sequence>
<keyword evidence="1" id="KW-0175">Coiled coil</keyword>
<feature type="domain" description="DNA2/NAM7 helicase helicase" evidence="4">
    <location>
        <begin position="1378"/>
        <end position="1510"/>
    </location>
</feature>
<dbReference type="EMBL" id="BCTB01000018">
    <property type="protein sequence ID" value="GAT15481.1"/>
    <property type="molecule type" value="Genomic_DNA"/>
</dbReference>
<dbReference type="PANTHER" id="PTHR10887">
    <property type="entry name" value="DNA2/NAM7 HELICASE FAMILY"/>
    <property type="match status" value="1"/>
</dbReference>
<dbReference type="Pfam" id="PF11784">
    <property type="entry name" value="DUF3320"/>
    <property type="match status" value="1"/>
</dbReference>
<protein>
    <submittedName>
        <fullName evidence="8">DNA helicase</fullName>
    </submittedName>
</protein>
<evidence type="ECO:0000259" key="4">
    <source>
        <dbReference type="Pfam" id="PF13086"/>
    </source>
</evidence>
<dbReference type="OrthoDB" id="9757917at2"/>
<organism evidence="8 9">
    <name type="scientific">Mycolicibacterium thermoresistibile</name>
    <name type="common">Mycobacterium thermoresistibile</name>
    <dbReference type="NCBI Taxonomy" id="1797"/>
    <lineage>
        <taxon>Bacteria</taxon>
        <taxon>Bacillati</taxon>
        <taxon>Actinomycetota</taxon>
        <taxon>Actinomycetes</taxon>
        <taxon>Mycobacteriales</taxon>
        <taxon>Mycobacteriaceae</taxon>
        <taxon>Mycolicibacterium</taxon>
    </lineage>
</organism>
<dbReference type="PANTHER" id="PTHR10887:SF530">
    <property type="entry name" value="SUPERFAMILY I DNA HELICASES"/>
    <property type="match status" value="1"/>
</dbReference>
<dbReference type="Pfam" id="PF13087">
    <property type="entry name" value="AAA_12"/>
    <property type="match status" value="1"/>
</dbReference>
<feature type="domain" description="DNA2/NAM7 helicase helicase" evidence="4">
    <location>
        <begin position="834"/>
        <end position="946"/>
    </location>
</feature>
<dbReference type="STRING" id="1797.RMCT_2451"/>
<feature type="domain" description="Restriction endonuclease type II-like" evidence="7">
    <location>
        <begin position="1782"/>
        <end position="1878"/>
    </location>
</feature>
<evidence type="ECO:0000259" key="6">
    <source>
        <dbReference type="Pfam" id="PF18731"/>
    </source>
</evidence>
<dbReference type="InterPro" id="IPR021754">
    <property type="entry name" value="DUF3320"/>
</dbReference>
<dbReference type="InterPro" id="IPR049468">
    <property type="entry name" value="Restrct_endonuc-II-like_dom"/>
</dbReference>
<keyword evidence="8" id="KW-0547">Nucleotide-binding</keyword>
<feature type="domain" description="DNA2/NAM7 helicase-like C-terminal" evidence="5">
    <location>
        <begin position="1532"/>
        <end position="1731"/>
    </location>
</feature>
<keyword evidence="8" id="KW-0347">Helicase</keyword>
<feature type="domain" description="Swt1-like HEPN" evidence="6">
    <location>
        <begin position="15"/>
        <end position="130"/>
    </location>
</feature>
<gene>
    <name evidence="8" type="ORF">RMCT_2451</name>
</gene>
<evidence type="ECO:0000256" key="1">
    <source>
        <dbReference type="SAM" id="Coils"/>
    </source>
</evidence>
<dbReference type="InterPro" id="IPR025103">
    <property type="entry name" value="DUF4011"/>
</dbReference>
<dbReference type="CDD" id="cd18808">
    <property type="entry name" value="SF1_C_Upf1"/>
    <property type="match status" value="1"/>
</dbReference>
<evidence type="ECO:0000256" key="2">
    <source>
        <dbReference type="SAM" id="MobiDB-lite"/>
    </source>
</evidence>
<dbReference type="Pfam" id="PF18731">
    <property type="entry name" value="HEPN_Swt1"/>
    <property type="match status" value="1"/>
</dbReference>
<dbReference type="OMA" id="KYLMWKD"/>
<dbReference type="GO" id="GO:0004386">
    <property type="term" value="F:helicase activity"/>
    <property type="evidence" value="ECO:0007669"/>
    <property type="project" value="UniProtKB-KW"/>
</dbReference>
<dbReference type="InterPro" id="IPR045055">
    <property type="entry name" value="DNA2/NAM7-like"/>
</dbReference>
<comment type="caution">
    <text evidence="8">The sequence shown here is derived from an EMBL/GenBank/DDBJ whole genome shotgun (WGS) entry which is preliminary data.</text>
</comment>
<evidence type="ECO:0000313" key="8">
    <source>
        <dbReference type="EMBL" id="GAT15481.1"/>
    </source>
</evidence>
<dbReference type="Gene3D" id="3.40.50.300">
    <property type="entry name" value="P-loop containing nucleotide triphosphate hydrolases"/>
    <property type="match status" value="3"/>
</dbReference>
<dbReference type="InterPro" id="IPR041677">
    <property type="entry name" value="DNA2/NAM7_AAA_11"/>
</dbReference>
<name>A0A100XF56_MYCTH</name>
<dbReference type="Pfam" id="PF18741">
    <property type="entry name" value="MTES_1575"/>
    <property type="match status" value="1"/>
</dbReference>
<feature type="coiled-coil region" evidence="1">
    <location>
        <begin position="1865"/>
        <end position="1892"/>
    </location>
</feature>
<dbReference type="InterPro" id="IPR027417">
    <property type="entry name" value="P-loop_NTPase"/>
</dbReference>
<feature type="region of interest" description="Disordered" evidence="2">
    <location>
        <begin position="142"/>
        <end position="176"/>
    </location>
</feature>
<dbReference type="Proteomes" id="UP000069654">
    <property type="component" value="Unassembled WGS sequence"/>
</dbReference>
<reference evidence="8 9" key="1">
    <citation type="journal article" date="2016" name="Genome Announc.">
        <title>Draft Genome Sequences of Five Rapidly Growing Mycobacterium Species, M. thermoresistibile, M. fortuitum subsp. acetamidolyticum, M. canariasense, M. brisbanense, and M. novocastrense.</title>
        <authorList>
            <person name="Katahira K."/>
            <person name="Ogura Y."/>
            <person name="Gotoh Y."/>
            <person name="Hayashi T."/>
        </authorList>
    </citation>
    <scope>NUCLEOTIDE SEQUENCE [LARGE SCALE GENOMIC DNA]</scope>
    <source>
        <strain evidence="8 9">JCM6362</strain>
    </source>
</reference>
<dbReference type="InterPro" id="IPR041650">
    <property type="entry name" value="HEPN_Swt1"/>
</dbReference>
<keyword evidence="8" id="KW-0067">ATP-binding</keyword>
<dbReference type="Pfam" id="PF13086">
    <property type="entry name" value="AAA_11"/>
    <property type="match status" value="2"/>
</dbReference>
<dbReference type="InterPro" id="IPR041679">
    <property type="entry name" value="DNA2/NAM7-like_C"/>
</dbReference>
<evidence type="ECO:0000313" key="9">
    <source>
        <dbReference type="Proteomes" id="UP000069654"/>
    </source>
</evidence>
<feature type="domain" description="DUF3320" evidence="3">
    <location>
        <begin position="1974"/>
        <end position="2016"/>
    </location>
</feature>
<proteinExistence type="predicted"/>
<reference evidence="9" key="2">
    <citation type="submission" date="2016-02" db="EMBL/GenBank/DDBJ databases">
        <title>Draft genome sequence of five rapidly growing Mycobacterium species.</title>
        <authorList>
            <person name="Katahira K."/>
            <person name="Gotou Y."/>
            <person name="Iida K."/>
            <person name="Ogura Y."/>
            <person name="Hayashi T."/>
        </authorList>
    </citation>
    <scope>NUCLEOTIDE SEQUENCE [LARGE SCALE GENOMIC DNA]</scope>
    <source>
        <strain evidence="9">JCM6362</strain>
    </source>
</reference>
<evidence type="ECO:0000259" key="7">
    <source>
        <dbReference type="Pfam" id="PF18741"/>
    </source>
</evidence>
<dbReference type="RefSeq" id="WP_003926379.1">
    <property type="nucleotide sequence ID" value="NZ_BCTB01000018.1"/>
</dbReference>
<dbReference type="Pfam" id="PF13195">
    <property type="entry name" value="DUF4011"/>
    <property type="match status" value="1"/>
</dbReference>
<dbReference type="Gene3D" id="3.10.620.30">
    <property type="match status" value="1"/>
</dbReference>
<evidence type="ECO:0000259" key="3">
    <source>
        <dbReference type="Pfam" id="PF11784"/>
    </source>
</evidence>
<dbReference type="SUPFAM" id="SSF52540">
    <property type="entry name" value="P-loop containing nucleoside triphosphate hydrolases"/>
    <property type="match status" value="1"/>
</dbReference>
<evidence type="ECO:0000259" key="5">
    <source>
        <dbReference type="Pfam" id="PF13087"/>
    </source>
</evidence>
<accession>A0A100XF56</accession>